<gene>
    <name evidence="7" type="ordered locus">Theam_1447</name>
</gene>
<keyword evidence="3 5" id="KW-1005">Bacterial flagellum biogenesis</keyword>
<dbReference type="HOGENOM" id="CLU_047535_0_1_0"/>
<keyword evidence="8" id="KW-1185">Reference proteome</keyword>
<comment type="similarity">
    <text evidence="1 5">Belongs to the FlgD family.</text>
</comment>
<proteinExistence type="inferred from homology"/>
<dbReference type="InterPro" id="IPR005648">
    <property type="entry name" value="FlgD"/>
</dbReference>
<name>E8T480_THEA1</name>
<evidence type="ECO:0000256" key="4">
    <source>
        <dbReference type="ARBA" id="ARBA00024746"/>
    </source>
</evidence>
<dbReference type="OrthoDB" id="12320at2"/>
<organism evidence="7 8">
    <name type="scientific">Thermovibrio ammonificans (strain DSM 15698 / JCM 12110 / HB-1)</name>
    <dbReference type="NCBI Taxonomy" id="648996"/>
    <lineage>
        <taxon>Bacteria</taxon>
        <taxon>Pseudomonadati</taxon>
        <taxon>Aquificota</taxon>
        <taxon>Aquificia</taxon>
        <taxon>Desulfurobacteriales</taxon>
        <taxon>Desulfurobacteriaceae</taxon>
        <taxon>Thermovibrio</taxon>
    </lineage>
</organism>
<accession>E8T480</accession>
<evidence type="ECO:0000256" key="2">
    <source>
        <dbReference type="ARBA" id="ARBA00016013"/>
    </source>
</evidence>
<evidence type="ECO:0000259" key="6">
    <source>
        <dbReference type="Pfam" id="PF13860"/>
    </source>
</evidence>
<dbReference type="InterPro" id="IPR025965">
    <property type="entry name" value="FlgD/Vpr_Ig-like"/>
</dbReference>
<dbReference type="KEGG" id="tam:Theam_1447"/>
<evidence type="ECO:0000256" key="3">
    <source>
        <dbReference type="ARBA" id="ARBA00022795"/>
    </source>
</evidence>
<dbReference type="GO" id="GO:0044781">
    <property type="term" value="P:bacterial-type flagellum organization"/>
    <property type="evidence" value="ECO:0007669"/>
    <property type="project" value="UniProtKB-UniRule"/>
</dbReference>
<keyword evidence="7" id="KW-0282">Flagellum</keyword>
<dbReference type="EMBL" id="CP002444">
    <property type="protein sequence ID" value="ADU97409.1"/>
    <property type="molecule type" value="Genomic_DNA"/>
</dbReference>
<evidence type="ECO:0000256" key="1">
    <source>
        <dbReference type="ARBA" id="ARBA00010577"/>
    </source>
</evidence>
<protein>
    <recommendedName>
        <fullName evidence="2 5">Basal-body rod modification protein FlgD</fullName>
    </recommendedName>
</protein>
<dbReference type="Pfam" id="PF03963">
    <property type="entry name" value="FlgD"/>
    <property type="match status" value="1"/>
</dbReference>
<dbReference type="Proteomes" id="UP000006362">
    <property type="component" value="Chromosome"/>
</dbReference>
<dbReference type="Pfam" id="PF13860">
    <property type="entry name" value="FlgD_ig"/>
    <property type="match status" value="1"/>
</dbReference>
<dbReference type="RefSeq" id="WP_013538195.1">
    <property type="nucleotide sequence ID" value="NC_014926.1"/>
</dbReference>
<evidence type="ECO:0000256" key="5">
    <source>
        <dbReference type="RuleBase" id="RU362076"/>
    </source>
</evidence>
<dbReference type="Gene3D" id="2.60.40.4070">
    <property type="match status" value="1"/>
</dbReference>
<keyword evidence="7" id="KW-0969">Cilium</keyword>
<keyword evidence="7" id="KW-0966">Cell projection</keyword>
<reference evidence="7" key="1">
    <citation type="submission" date="2011-01" db="EMBL/GenBank/DDBJ databases">
        <title>Complete sequence of chromosome of Thermovibrio ammonificans HB-1.</title>
        <authorList>
            <consortium name="US DOE Joint Genome Institute"/>
            <person name="Lucas S."/>
            <person name="Copeland A."/>
            <person name="Lapidus A."/>
            <person name="Cheng J.-F."/>
            <person name="Goodwin L."/>
            <person name="Pitluck S."/>
            <person name="Davenport K."/>
            <person name="Detter J.C."/>
            <person name="Han C."/>
            <person name="Tapia R."/>
            <person name="Land M."/>
            <person name="Hauser L."/>
            <person name="Kyrpides N."/>
            <person name="Ivanova N."/>
            <person name="Ovchinnikova G."/>
            <person name="Vetriani C."/>
            <person name="Woyke T."/>
        </authorList>
    </citation>
    <scope>NUCLEOTIDE SEQUENCE [LARGE SCALE GENOMIC DNA]</scope>
    <source>
        <strain evidence="7">HB-1</strain>
    </source>
</reference>
<sequence>MALDGITASLNTDSNVKVVGPDYDNSKMSKEDFLKILLANLQWQDPLQAEDISQFIDDSVKLREMEALNDFENSVDKMVSTLNSLSLFYASGFIGKLILYKGNQTYVENGKGYVSFTLPSDAASVTVEVLDQNGNVVEEKELTNLSAGTYPFEIDNPDLPDGYYTVYVTAKDANGNSIDMTVESRALVQSVVKGDDGKVYIKTAVSEIPLDEIIGIGG</sequence>
<dbReference type="Gene3D" id="2.30.30.910">
    <property type="match status" value="1"/>
</dbReference>
<evidence type="ECO:0000313" key="7">
    <source>
        <dbReference type="EMBL" id="ADU97409.1"/>
    </source>
</evidence>
<dbReference type="AlphaFoldDB" id="E8T480"/>
<dbReference type="STRING" id="648996.Theam_1447"/>
<evidence type="ECO:0000313" key="8">
    <source>
        <dbReference type="Proteomes" id="UP000006362"/>
    </source>
</evidence>
<comment type="function">
    <text evidence="4 5">Required for flagellar hook formation. May act as a scaffolding protein.</text>
</comment>
<feature type="domain" description="FlgD/Vpr Ig-like" evidence="6">
    <location>
        <begin position="103"/>
        <end position="173"/>
    </location>
</feature>
<dbReference type="eggNOG" id="COG1843">
    <property type="taxonomic scope" value="Bacteria"/>
</dbReference>